<protein>
    <submittedName>
        <fullName evidence="1">Uncharacterized protein</fullName>
    </submittedName>
</protein>
<dbReference type="EMBL" id="JACHXF010000028">
    <property type="protein sequence ID" value="MBB3100763.1"/>
    <property type="molecule type" value="Genomic_DNA"/>
</dbReference>
<reference evidence="1 2" key="1">
    <citation type="submission" date="2020-08" db="EMBL/GenBank/DDBJ databases">
        <title>Genomic Encyclopedia of Type Strains, Phase III (KMG-III): the genomes of soil and plant-associated and newly described type strains.</title>
        <authorList>
            <person name="Whitman W."/>
        </authorList>
    </citation>
    <scope>NUCLEOTIDE SEQUENCE [LARGE SCALE GENOMIC DNA]</scope>
    <source>
        <strain evidence="1 2">CECT 3287</strain>
    </source>
</reference>
<evidence type="ECO:0000313" key="1">
    <source>
        <dbReference type="EMBL" id="MBB3100763.1"/>
    </source>
</evidence>
<name>A0A7W5FJG6_9ACTN</name>
<dbReference type="RefSeq" id="WP_229795639.1">
    <property type="nucleotide sequence ID" value="NZ_BMPW01000029.1"/>
</dbReference>
<dbReference type="Proteomes" id="UP000590749">
    <property type="component" value="Unassembled WGS sequence"/>
</dbReference>
<dbReference type="AlphaFoldDB" id="A0A7W5FJG6"/>
<evidence type="ECO:0000313" key="2">
    <source>
        <dbReference type="Proteomes" id="UP000590749"/>
    </source>
</evidence>
<organism evidence="1 2">
    <name type="scientific">Actinoplanes campanulatus</name>
    <dbReference type="NCBI Taxonomy" id="113559"/>
    <lineage>
        <taxon>Bacteria</taxon>
        <taxon>Bacillati</taxon>
        <taxon>Actinomycetota</taxon>
        <taxon>Actinomycetes</taxon>
        <taxon>Micromonosporales</taxon>
        <taxon>Micromonosporaceae</taxon>
        <taxon>Actinoplanes</taxon>
    </lineage>
</organism>
<proteinExistence type="predicted"/>
<gene>
    <name evidence="1" type="ORF">FHR83_008488</name>
</gene>
<sequence>MLGHVEPQAVFGLAGGVLEHRSAVATDDHHVPRPRIRRDIARIRQAAQFRVRGDQVLDEASL</sequence>
<accession>A0A7W5FJG6</accession>
<comment type="caution">
    <text evidence="1">The sequence shown here is derived from an EMBL/GenBank/DDBJ whole genome shotgun (WGS) entry which is preliminary data.</text>
</comment>
<keyword evidence="2" id="KW-1185">Reference proteome</keyword>